<dbReference type="EMBL" id="JAGSIE010000003">
    <property type="protein sequence ID" value="MBR7552617.1"/>
    <property type="molecule type" value="Genomic_DNA"/>
</dbReference>
<accession>A0A941CRL9</accession>
<keyword evidence="3" id="KW-1185">Reference proteome</keyword>
<evidence type="ECO:0000256" key="1">
    <source>
        <dbReference type="SAM" id="Phobius"/>
    </source>
</evidence>
<name>A0A941CRL9_9BACI</name>
<comment type="caution">
    <text evidence="2">The sequence shown here is derived from an EMBL/GenBank/DDBJ whole genome shotgun (WGS) entry which is preliminary data.</text>
</comment>
<sequence length="96" mass="11508">MIEWIFFFLMGMIILFFFSRFLGFKKENIGITFDQRYIKFEDYVHAILDELANKNYEAKYIGDRTFQVDGQKYVLVERNVKMGGAPLQQTMLKKMK</sequence>
<reference evidence="2 3" key="1">
    <citation type="submission" date="2021-04" db="EMBL/GenBank/DDBJ databases">
        <title>Allobacillus sp. nov. SKP8-2 isolated from shrimp paste.</title>
        <authorList>
            <person name="Tanasupawat S."/>
            <person name="Yiamsombat S."/>
            <person name="Kanchanasin P."/>
            <person name="Kuncharoen N."/>
        </authorList>
    </citation>
    <scope>NUCLEOTIDE SEQUENCE [LARGE SCALE GENOMIC DNA]</scope>
    <source>
        <strain evidence="2 3">SKP8-2</strain>
    </source>
</reference>
<evidence type="ECO:0000313" key="2">
    <source>
        <dbReference type="EMBL" id="MBR7552617.1"/>
    </source>
</evidence>
<dbReference type="RefSeq" id="WP_212367110.1">
    <property type="nucleotide sequence ID" value="NZ_JAGSIE010000003.1"/>
</dbReference>
<evidence type="ECO:0000313" key="3">
    <source>
        <dbReference type="Proteomes" id="UP000675431"/>
    </source>
</evidence>
<keyword evidence="1" id="KW-1133">Transmembrane helix</keyword>
<proteinExistence type="predicted"/>
<keyword evidence="1" id="KW-0472">Membrane</keyword>
<organism evidence="2 3">
    <name type="scientific">Allobacillus saliphilus</name>
    <dbReference type="NCBI Taxonomy" id="2912308"/>
    <lineage>
        <taxon>Bacteria</taxon>
        <taxon>Bacillati</taxon>
        <taxon>Bacillota</taxon>
        <taxon>Bacilli</taxon>
        <taxon>Bacillales</taxon>
        <taxon>Bacillaceae</taxon>
        <taxon>Allobacillus</taxon>
    </lineage>
</organism>
<keyword evidence="1" id="KW-0812">Transmembrane</keyword>
<dbReference type="AlphaFoldDB" id="A0A941CRL9"/>
<protein>
    <submittedName>
        <fullName evidence="2">Uncharacterized protein</fullName>
    </submittedName>
</protein>
<gene>
    <name evidence="2" type="ORF">KC820_00485</name>
</gene>
<dbReference type="Proteomes" id="UP000675431">
    <property type="component" value="Unassembled WGS sequence"/>
</dbReference>
<feature type="transmembrane region" description="Helical" evidence="1">
    <location>
        <begin position="6"/>
        <end position="23"/>
    </location>
</feature>